<proteinExistence type="predicted"/>
<organism evidence="2 3">
    <name type="scientific">Pleurodeles waltl</name>
    <name type="common">Iberian ribbed newt</name>
    <dbReference type="NCBI Taxonomy" id="8319"/>
    <lineage>
        <taxon>Eukaryota</taxon>
        <taxon>Metazoa</taxon>
        <taxon>Chordata</taxon>
        <taxon>Craniata</taxon>
        <taxon>Vertebrata</taxon>
        <taxon>Euteleostomi</taxon>
        <taxon>Amphibia</taxon>
        <taxon>Batrachia</taxon>
        <taxon>Caudata</taxon>
        <taxon>Salamandroidea</taxon>
        <taxon>Salamandridae</taxon>
        <taxon>Pleurodelinae</taxon>
        <taxon>Pleurodeles</taxon>
    </lineage>
</organism>
<sequence>MGSPPPIHHPALPPSAHLTARPWLPGSVTQSASSPDPASSALASDPARSALPVVAVPAATHSVPGRPPTKPDTTLPEPQALPRSPAVGHFERGLP</sequence>
<evidence type="ECO:0000313" key="2">
    <source>
        <dbReference type="EMBL" id="KAJ1085644.1"/>
    </source>
</evidence>
<evidence type="ECO:0000313" key="3">
    <source>
        <dbReference type="Proteomes" id="UP001066276"/>
    </source>
</evidence>
<evidence type="ECO:0000256" key="1">
    <source>
        <dbReference type="SAM" id="MobiDB-lite"/>
    </source>
</evidence>
<comment type="caution">
    <text evidence="2">The sequence shown here is derived from an EMBL/GenBank/DDBJ whole genome shotgun (WGS) entry which is preliminary data.</text>
</comment>
<protein>
    <submittedName>
        <fullName evidence="2">Uncharacterized protein</fullName>
    </submittedName>
</protein>
<dbReference type="EMBL" id="JANPWB010000016">
    <property type="protein sequence ID" value="KAJ1085644.1"/>
    <property type="molecule type" value="Genomic_DNA"/>
</dbReference>
<name>A0AAV7L431_PLEWA</name>
<reference evidence="2" key="1">
    <citation type="journal article" date="2022" name="bioRxiv">
        <title>Sequencing and chromosome-scale assembly of the giantPleurodeles waltlgenome.</title>
        <authorList>
            <person name="Brown T."/>
            <person name="Elewa A."/>
            <person name="Iarovenko S."/>
            <person name="Subramanian E."/>
            <person name="Araus A.J."/>
            <person name="Petzold A."/>
            <person name="Susuki M."/>
            <person name="Suzuki K.-i.T."/>
            <person name="Hayashi T."/>
            <person name="Toyoda A."/>
            <person name="Oliveira C."/>
            <person name="Osipova E."/>
            <person name="Leigh N.D."/>
            <person name="Simon A."/>
            <person name="Yun M.H."/>
        </authorList>
    </citation>
    <scope>NUCLEOTIDE SEQUENCE</scope>
    <source>
        <strain evidence="2">20211129_DDA</strain>
        <tissue evidence="2">Liver</tissue>
    </source>
</reference>
<keyword evidence="3" id="KW-1185">Reference proteome</keyword>
<dbReference type="AlphaFoldDB" id="A0AAV7L431"/>
<dbReference type="Proteomes" id="UP001066276">
    <property type="component" value="Chromosome 12"/>
</dbReference>
<gene>
    <name evidence="2" type="ORF">NDU88_005774</name>
</gene>
<feature type="region of interest" description="Disordered" evidence="1">
    <location>
        <begin position="1"/>
        <end position="95"/>
    </location>
</feature>
<feature type="compositionally biased region" description="Low complexity" evidence="1">
    <location>
        <begin position="31"/>
        <end position="52"/>
    </location>
</feature>
<feature type="compositionally biased region" description="Pro residues" evidence="1">
    <location>
        <begin position="1"/>
        <end position="13"/>
    </location>
</feature>
<accession>A0AAV7L431</accession>